<feature type="domain" description="UmuC" evidence="4">
    <location>
        <begin position="16"/>
        <end position="191"/>
    </location>
</feature>
<keyword evidence="5" id="KW-0808">Transferase</keyword>
<dbReference type="InterPro" id="IPR043502">
    <property type="entry name" value="DNA/RNA_pol_sf"/>
</dbReference>
<dbReference type="RefSeq" id="WP_307250723.1">
    <property type="nucleotide sequence ID" value="NZ_JAUSQZ010000001.1"/>
</dbReference>
<evidence type="ECO:0000256" key="2">
    <source>
        <dbReference type="ARBA" id="ARBA00025589"/>
    </source>
</evidence>
<dbReference type="Pfam" id="PF00817">
    <property type="entry name" value="IMS"/>
    <property type="match status" value="1"/>
</dbReference>
<dbReference type="EC" id="2.7.7.7" evidence="5"/>
<evidence type="ECO:0000313" key="5">
    <source>
        <dbReference type="EMBL" id="MDP9831194.1"/>
    </source>
</evidence>
<dbReference type="PANTHER" id="PTHR45990">
    <property type="entry name" value="DNA REPAIR PROTEIN REV1"/>
    <property type="match status" value="1"/>
</dbReference>
<reference evidence="5 6" key="1">
    <citation type="submission" date="2023-07" db="EMBL/GenBank/DDBJ databases">
        <title>Sequencing the genomes of 1000 actinobacteria strains.</title>
        <authorList>
            <person name="Klenk H.-P."/>
        </authorList>
    </citation>
    <scope>NUCLEOTIDE SEQUENCE [LARGE SCALE GENOMIC DNA]</scope>
    <source>
        <strain evidence="5 6">DSM 44388</strain>
    </source>
</reference>
<proteinExistence type="inferred from homology"/>
<accession>A0ABT9PFM7</accession>
<dbReference type="PROSITE" id="PS50173">
    <property type="entry name" value="UMUC"/>
    <property type="match status" value="1"/>
</dbReference>
<dbReference type="InterPro" id="IPR001126">
    <property type="entry name" value="UmuC"/>
</dbReference>
<protein>
    <submittedName>
        <fullName evidence="5">DNA polymerase-4</fullName>
        <ecNumber evidence="5">2.7.7.7</ecNumber>
    </submittedName>
</protein>
<dbReference type="Proteomes" id="UP001235712">
    <property type="component" value="Unassembled WGS sequence"/>
</dbReference>
<feature type="region of interest" description="Disordered" evidence="3">
    <location>
        <begin position="293"/>
        <end position="316"/>
    </location>
</feature>
<organism evidence="5 6">
    <name type="scientific">Kineosporia succinea</name>
    <dbReference type="NCBI Taxonomy" id="84632"/>
    <lineage>
        <taxon>Bacteria</taxon>
        <taxon>Bacillati</taxon>
        <taxon>Actinomycetota</taxon>
        <taxon>Actinomycetes</taxon>
        <taxon>Kineosporiales</taxon>
        <taxon>Kineosporiaceae</taxon>
        <taxon>Kineosporia</taxon>
    </lineage>
</organism>
<dbReference type="Gene3D" id="3.40.1170.60">
    <property type="match status" value="1"/>
</dbReference>
<evidence type="ECO:0000313" key="6">
    <source>
        <dbReference type="Proteomes" id="UP001235712"/>
    </source>
</evidence>
<dbReference type="InterPro" id="IPR043128">
    <property type="entry name" value="Rev_trsase/Diguanyl_cyclase"/>
</dbReference>
<keyword evidence="5" id="KW-0548">Nucleotidyltransferase</keyword>
<evidence type="ECO:0000256" key="3">
    <source>
        <dbReference type="SAM" id="MobiDB-lite"/>
    </source>
</evidence>
<comment type="caution">
    <text evidence="5">The sequence shown here is derived from an EMBL/GenBank/DDBJ whole genome shotgun (WGS) entry which is preliminary data.</text>
</comment>
<dbReference type="CDD" id="cd03586">
    <property type="entry name" value="PolY_Pol_IV_kappa"/>
    <property type="match status" value="1"/>
</dbReference>
<evidence type="ECO:0000256" key="1">
    <source>
        <dbReference type="ARBA" id="ARBA00010945"/>
    </source>
</evidence>
<dbReference type="InterPro" id="IPR022880">
    <property type="entry name" value="DNApol_IV"/>
</dbReference>
<name>A0ABT9PFM7_9ACTN</name>
<keyword evidence="6" id="KW-1185">Reference proteome</keyword>
<dbReference type="Gene3D" id="3.30.70.270">
    <property type="match status" value="1"/>
</dbReference>
<comment type="function">
    <text evidence="2">Poorly processive, error-prone DNA polymerase involved in untargeted mutagenesis. Copies undamaged DNA at stalled replication forks, which arise in vivo from mismatched or misaligned primer ends. These misaligned primers can be extended by PolIV. Exhibits no 3'-5' exonuclease (proofreading) activity. May be involved in translesional synthesis, in conjunction with the beta clamp from PolIII.</text>
</comment>
<dbReference type="Gene3D" id="1.10.150.20">
    <property type="entry name" value="5' to 3' exonuclease, C-terminal subdomain"/>
    <property type="match status" value="1"/>
</dbReference>
<gene>
    <name evidence="5" type="ORF">J2S57_006943</name>
</gene>
<sequence>MFESRAGETGPSGRPLLHVDADCFFAAVALRGRPDLARRPVAVVNHMFVASANYPARRRGVRGGTTVAEAVHACPGLVLLDVPHAEVEEVSDALFGVFHRFAAAVEPGSVEEAFLDVRAGDWGEAARTAQTLRAQVLLELGVTVSVGVGRTKLMAKLASRAAKPDGLHLIEPHHEAELRAGLPISRVWGIGPKTLTRLANLDVHRLADLDRVPREAVQRLCGTTMARRLTQIRNGTDDAVVRPVQHRESLSAEVSTEGYARPDHTPAAMARLCTERVLRRAEKAGLSGTGILLTLQPRDGGRPERRRQSGTPGDGWVHTASALLEREPVPPLAGLRVTLTGLAPAGQEPETLF</sequence>
<dbReference type="GO" id="GO:0003887">
    <property type="term" value="F:DNA-directed DNA polymerase activity"/>
    <property type="evidence" value="ECO:0007669"/>
    <property type="project" value="UniProtKB-EC"/>
</dbReference>
<dbReference type="SUPFAM" id="SSF56672">
    <property type="entry name" value="DNA/RNA polymerases"/>
    <property type="match status" value="1"/>
</dbReference>
<comment type="similarity">
    <text evidence="1">Belongs to the DNA polymerase type-Y family.</text>
</comment>
<evidence type="ECO:0000259" key="4">
    <source>
        <dbReference type="PROSITE" id="PS50173"/>
    </source>
</evidence>
<dbReference type="EMBL" id="JAUSQZ010000001">
    <property type="protein sequence ID" value="MDP9831194.1"/>
    <property type="molecule type" value="Genomic_DNA"/>
</dbReference>
<dbReference type="PANTHER" id="PTHR45990:SF1">
    <property type="entry name" value="DNA REPAIR PROTEIN REV1"/>
    <property type="match status" value="1"/>
</dbReference>